<organism evidence="4">
    <name type="scientific">Schistocephalus solidus</name>
    <name type="common">Tapeworm</name>
    <dbReference type="NCBI Taxonomy" id="70667"/>
    <lineage>
        <taxon>Eukaryota</taxon>
        <taxon>Metazoa</taxon>
        <taxon>Spiralia</taxon>
        <taxon>Lophotrochozoa</taxon>
        <taxon>Platyhelminthes</taxon>
        <taxon>Cestoda</taxon>
        <taxon>Eucestoda</taxon>
        <taxon>Diphyllobothriidea</taxon>
        <taxon>Diphyllobothriidae</taxon>
        <taxon>Schistocephalus</taxon>
    </lineage>
</organism>
<protein>
    <submittedName>
        <fullName evidence="4">Reverse transcriptase domain-containing protein</fullName>
    </submittedName>
</protein>
<feature type="region of interest" description="Disordered" evidence="1">
    <location>
        <begin position="188"/>
        <end position="213"/>
    </location>
</feature>
<evidence type="ECO:0000313" key="2">
    <source>
        <dbReference type="EMBL" id="VDL89782.1"/>
    </source>
</evidence>
<accession>A0A183SGP9</accession>
<reference evidence="2 3" key="2">
    <citation type="submission" date="2018-11" db="EMBL/GenBank/DDBJ databases">
        <authorList>
            <consortium name="Pathogen Informatics"/>
        </authorList>
    </citation>
    <scope>NUCLEOTIDE SEQUENCE [LARGE SCALE GENOMIC DNA]</scope>
    <source>
        <strain evidence="2 3">NST_G2</strain>
    </source>
</reference>
<proteinExistence type="predicted"/>
<evidence type="ECO:0000313" key="4">
    <source>
        <dbReference type="WBParaSite" id="SSLN_0000350001-mRNA-1"/>
    </source>
</evidence>
<evidence type="ECO:0000313" key="3">
    <source>
        <dbReference type="Proteomes" id="UP000275846"/>
    </source>
</evidence>
<dbReference type="AlphaFoldDB" id="A0A183SGP9"/>
<gene>
    <name evidence="2" type="ORF">SSLN_LOCUS3397</name>
</gene>
<dbReference type="EMBL" id="UYSU01032530">
    <property type="protein sequence ID" value="VDL89782.1"/>
    <property type="molecule type" value="Genomic_DNA"/>
</dbReference>
<dbReference type="WBParaSite" id="SSLN_0000350001-mRNA-1">
    <property type="protein sequence ID" value="SSLN_0000350001-mRNA-1"/>
    <property type="gene ID" value="SSLN_0000350001"/>
</dbReference>
<dbReference type="PANTHER" id="PTHR47027:SF26">
    <property type="entry name" value="REVERSE TRANSCRIPTASE DOMAIN-CONTAINING PROTEIN"/>
    <property type="match status" value="1"/>
</dbReference>
<reference evidence="4" key="1">
    <citation type="submission" date="2016-06" db="UniProtKB">
        <authorList>
            <consortium name="WormBaseParasite"/>
        </authorList>
    </citation>
    <scope>IDENTIFICATION</scope>
</reference>
<name>A0A183SGP9_SCHSO</name>
<dbReference type="PANTHER" id="PTHR47027">
    <property type="entry name" value="REVERSE TRANSCRIPTASE DOMAIN-CONTAINING PROTEIN"/>
    <property type="match status" value="1"/>
</dbReference>
<sequence length="339" mass="37554">MIFSARKLQQKFQEMRTHLHTNFVNPTKAFDTVNHDGLWKLIQKFGCHEQFTPMARQLHEAPTRMFTTTVHDLLFANDCAINTVTEEDMQRSMDLFTAGCADFGLTISTAKMVVMRQLPPSAEYNAPRINVNGAQLKNVETFAYLGRTQSRNTRIDDEVPKGSPEPVRHSAGCRPLCGIAMNTEVEMGCQDPGHGHSGADQNPQHPRHAEASATVMERPPALDDDQPNHFIEAPPSTITDTIVPPQALAPNTANTSATTLVKTSYLPPASYTITIAPRTSVEDSVLTRPHCDRTSAWSVTCVSIARRPVNLCQRHQHKLAAPDSTVRTAHAHSHYARAY</sequence>
<dbReference type="OrthoDB" id="425014at2759"/>
<dbReference type="Proteomes" id="UP000275846">
    <property type="component" value="Unassembled WGS sequence"/>
</dbReference>
<keyword evidence="3" id="KW-1185">Reference proteome</keyword>
<evidence type="ECO:0000256" key="1">
    <source>
        <dbReference type="SAM" id="MobiDB-lite"/>
    </source>
</evidence>